<dbReference type="Pfam" id="PF18271">
    <property type="entry name" value="GH131_N"/>
    <property type="match status" value="1"/>
</dbReference>
<dbReference type="AlphaFoldDB" id="A0AAW0GAR5"/>
<evidence type="ECO:0000313" key="3">
    <source>
        <dbReference type="EMBL" id="KAK7689951.1"/>
    </source>
</evidence>
<sequence length="313" mass="33443">MFSFAPLFFVALTSLLASATPIIYDGRASFNLTAANLDANKGPFLTVVKGSQNASHYTTLLGQNVLATPLWSKARYVPAEQVVSVSVDNSSIFSPGGNPQNGFRRTDLIAANDGEHTELLTKIETGVTAFHFSVKKDDKKPLNLSHEYQPVFIEPNDGTHVFDLQVGSPFTIPTGTLPSNNSNILKIRDHSGNILFSTDFTSNNWHNFAVQVDWTNLKLGVFYSKDNAVLAPVSKLVANAGAKNGTDGQGDFHVALLKLPIANPADSAAQQSDVPHFGSQEGTTEALLYSGVFVESVAQGVSVGYGQTAKALA</sequence>
<dbReference type="PANTHER" id="PTHR34612:SF2">
    <property type="entry name" value="GLYCOSIDE HYDROLASE 131 CATALYTIC N-TERMINAL DOMAIN-CONTAINING PROTEIN"/>
    <property type="match status" value="1"/>
</dbReference>
<reference evidence="3 4" key="1">
    <citation type="submission" date="2022-09" db="EMBL/GenBank/DDBJ databases">
        <authorList>
            <person name="Palmer J.M."/>
        </authorList>
    </citation>
    <scope>NUCLEOTIDE SEQUENCE [LARGE SCALE GENOMIC DNA]</scope>
    <source>
        <strain evidence="3 4">DSM 7382</strain>
    </source>
</reference>
<organism evidence="3 4">
    <name type="scientific">Cerrena zonata</name>
    <dbReference type="NCBI Taxonomy" id="2478898"/>
    <lineage>
        <taxon>Eukaryota</taxon>
        <taxon>Fungi</taxon>
        <taxon>Dikarya</taxon>
        <taxon>Basidiomycota</taxon>
        <taxon>Agaricomycotina</taxon>
        <taxon>Agaricomycetes</taxon>
        <taxon>Polyporales</taxon>
        <taxon>Cerrenaceae</taxon>
        <taxon>Cerrena</taxon>
    </lineage>
</organism>
<feature type="domain" description="Glycoside hydrolase 131 catalytic N-terminal" evidence="2">
    <location>
        <begin position="22"/>
        <end position="300"/>
    </location>
</feature>
<dbReference type="PANTHER" id="PTHR34612">
    <property type="entry name" value="GH131_N DOMAIN-CONTAINING PROTEIN"/>
    <property type="match status" value="1"/>
</dbReference>
<dbReference type="EMBL" id="JASBNA010000007">
    <property type="protein sequence ID" value="KAK7689951.1"/>
    <property type="molecule type" value="Genomic_DNA"/>
</dbReference>
<feature type="signal peptide" evidence="1">
    <location>
        <begin position="1"/>
        <end position="19"/>
    </location>
</feature>
<accession>A0AAW0GAR5</accession>
<gene>
    <name evidence="3" type="ORF">QCA50_006591</name>
</gene>
<evidence type="ECO:0000259" key="2">
    <source>
        <dbReference type="Pfam" id="PF18271"/>
    </source>
</evidence>
<feature type="chain" id="PRO_5043609204" description="Glycoside hydrolase 131 catalytic N-terminal domain-containing protein" evidence="1">
    <location>
        <begin position="20"/>
        <end position="313"/>
    </location>
</feature>
<proteinExistence type="predicted"/>
<keyword evidence="1" id="KW-0732">Signal</keyword>
<dbReference type="Gene3D" id="2.60.120.1160">
    <property type="match status" value="1"/>
</dbReference>
<evidence type="ECO:0000313" key="4">
    <source>
        <dbReference type="Proteomes" id="UP001385951"/>
    </source>
</evidence>
<protein>
    <recommendedName>
        <fullName evidence="2">Glycoside hydrolase 131 catalytic N-terminal domain-containing protein</fullName>
    </recommendedName>
</protein>
<evidence type="ECO:0000256" key="1">
    <source>
        <dbReference type="SAM" id="SignalP"/>
    </source>
</evidence>
<dbReference type="InterPro" id="IPR041524">
    <property type="entry name" value="GH131_N"/>
</dbReference>
<comment type="caution">
    <text evidence="3">The sequence shown here is derived from an EMBL/GenBank/DDBJ whole genome shotgun (WGS) entry which is preliminary data.</text>
</comment>
<dbReference type="Proteomes" id="UP001385951">
    <property type="component" value="Unassembled WGS sequence"/>
</dbReference>
<name>A0AAW0GAR5_9APHY</name>
<keyword evidence="4" id="KW-1185">Reference proteome</keyword>